<dbReference type="EMBL" id="CP003557">
    <property type="protein sequence ID" value="AFN73309.1"/>
    <property type="molecule type" value="Genomic_DNA"/>
</dbReference>
<evidence type="ECO:0000256" key="1">
    <source>
        <dbReference type="SAM" id="Coils"/>
    </source>
</evidence>
<keyword evidence="1" id="KW-0175">Coiled coil</keyword>
<name>I6ZMR5_MELRP</name>
<reference evidence="2 3" key="1">
    <citation type="journal article" date="2013" name="PLoS ONE">
        <title>Genomic analysis of Melioribacter roseus, facultatively anaerobic organotrophic bacterium representing a novel deep lineage within Bacteriodetes/Chlorobi group.</title>
        <authorList>
            <person name="Kadnikov V.V."/>
            <person name="Mardanov A.V."/>
            <person name="Podosokorskaya O.A."/>
            <person name="Gavrilov S.N."/>
            <person name="Kublanov I.V."/>
            <person name="Beletsky A.V."/>
            <person name="Bonch-Osmolovskaya E.A."/>
            <person name="Ravin N.V."/>
        </authorList>
    </citation>
    <scope>NUCLEOTIDE SEQUENCE [LARGE SCALE GENOMIC DNA]</scope>
    <source>
        <strain evidence="3">JCM 17771 / P3M-2</strain>
    </source>
</reference>
<evidence type="ECO:0000313" key="3">
    <source>
        <dbReference type="Proteomes" id="UP000009011"/>
    </source>
</evidence>
<evidence type="ECO:0008006" key="4">
    <source>
        <dbReference type="Google" id="ProtNLM"/>
    </source>
</evidence>
<dbReference type="Proteomes" id="UP000009011">
    <property type="component" value="Chromosome"/>
</dbReference>
<protein>
    <recommendedName>
        <fullName evidence="4">Cell division protein ZapB</fullName>
    </recommendedName>
</protein>
<accession>I6ZMR5</accession>
<organism evidence="2 3">
    <name type="scientific">Melioribacter roseus (strain DSM 23840 / JCM 17771 / VKM B-2668 / P3M-2)</name>
    <dbReference type="NCBI Taxonomy" id="1191523"/>
    <lineage>
        <taxon>Bacteria</taxon>
        <taxon>Pseudomonadati</taxon>
        <taxon>Ignavibacteriota</taxon>
        <taxon>Ignavibacteria</taxon>
        <taxon>Ignavibacteriales</taxon>
        <taxon>Melioribacteraceae</taxon>
        <taxon>Melioribacter</taxon>
    </lineage>
</organism>
<dbReference type="AlphaFoldDB" id="I6ZMR5"/>
<evidence type="ECO:0000313" key="2">
    <source>
        <dbReference type="EMBL" id="AFN73309.1"/>
    </source>
</evidence>
<feature type="coiled-coil region" evidence="1">
    <location>
        <begin position="28"/>
        <end position="95"/>
    </location>
</feature>
<dbReference type="STRING" id="1191523.MROS_0065"/>
<gene>
    <name evidence="2" type="ordered locus">MROS_0065</name>
</gene>
<keyword evidence="3" id="KW-1185">Reference proteome</keyword>
<proteinExistence type="predicted"/>
<dbReference type="HOGENOM" id="CLU_2274007_0_0_10"/>
<dbReference type="RefSeq" id="WP_014854746.1">
    <property type="nucleotide sequence ID" value="NC_018178.1"/>
</dbReference>
<sequence>MPELNKYDLFLEELGSLEKEIYYFLQKGQELVEANKLLNEKINLLERENSELKKKISDIESKLSKISENESQLIVSGNKEEREALKNKISELIERIDYHLRS</sequence>
<dbReference type="PATRIC" id="fig|1191523.3.peg.67"/>
<dbReference type="KEGG" id="mro:MROS_0065"/>